<dbReference type="RefSeq" id="WP_126629585.1">
    <property type="nucleotide sequence ID" value="NZ_BIFT01000002.1"/>
</dbReference>
<comment type="caution">
    <text evidence="2">The sequence shown here is derived from an EMBL/GenBank/DDBJ whole genome shotgun (WGS) entry which is preliminary data.</text>
</comment>
<reference evidence="3" key="1">
    <citation type="submission" date="2018-12" db="EMBL/GenBank/DDBJ databases">
        <title>Tengunoibacter tsumagoiensis gen. nov., sp. nov., Dictyobacter kobayashii sp. nov., D. alpinus sp. nov., and D. joshuensis sp. nov. and description of Dictyobacteraceae fam. nov. within the order Ktedonobacterales isolated from Tengu-no-mugimeshi.</title>
        <authorList>
            <person name="Wang C.M."/>
            <person name="Zheng Y."/>
            <person name="Sakai Y."/>
            <person name="Toyoda A."/>
            <person name="Minakuchi Y."/>
            <person name="Abe K."/>
            <person name="Yokota A."/>
            <person name="Yabe S."/>
        </authorList>
    </citation>
    <scope>NUCLEOTIDE SEQUENCE [LARGE SCALE GENOMIC DNA]</scope>
    <source>
        <strain evidence="3">Uno16</strain>
    </source>
</reference>
<keyword evidence="3" id="KW-1185">Reference proteome</keyword>
<gene>
    <name evidence="1" type="ORF">KDA_47780</name>
    <name evidence="2" type="ORF">KDA_49950</name>
</gene>
<sequence length="70" mass="8113">MSWKVINKLLIRAIIDARFARKLLADPLAAVHEVELEITPEEQNVLRNARVEDLSDLSQLLINQLEYDEE</sequence>
<dbReference type="SUPFAM" id="SSF56209">
    <property type="entry name" value="Nitrile hydratase alpha chain"/>
    <property type="match status" value="1"/>
</dbReference>
<dbReference type="GO" id="GO:0003824">
    <property type="term" value="F:catalytic activity"/>
    <property type="evidence" value="ECO:0007669"/>
    <property type="project" value="InterPro"/>
</dbReference>
<dbReference type="GO" id="GO:0046914">
    <property type="term" value="F:transition metal ion binding"/>
    <property type="evidence" value="ECO:0007669"/>
    <property type="project" value="InterPro"/>
</dbReference>
<protein>
    <submittedName>
        <fullName evidence="2">Uncharacterized protein</fullName>
    </submittedName>
</protein>
<accession>A0A402BDL3</accession>
<evidence type="ECO:0000313" key="2">
    <source>
        <dbReference type="EMBL" id="GCE29511.1"/>
    </source>
</evidence>
<dbReference type="EMBL" id="BIFT01000002">
    <property type="protein sequence ID" value="GCE29511.1"/>
    <property type="molecule type" value="Genomic_DNA"/>
</dbReference>
<dbReference type="OrthoDB" id="164369at2"/>
<dbReference type="EMBL" id="BIFT01000002">
    <property type="protein sequence ID" value="GCE29294.1"/>
    <property type="molecule type" value="Genomic_DNA"/>
</dbReference>
<reference evidence="2" key="2">
    <citation type="journal article" date="2019" name="Int. J. Syst. Evol. Microbiol.">
        <title>Tengunoibacter tsumagoiensis gen. nov., sp. nov., Dictyobacter kobayashii sp. nov., Dictyobacter alpinus sp. nov., and description of Dictyobacteraceae fam. nov. within the order Ktedonobacterales isolated from Tengu-no-mugimeshi, a soil-like granular mass of micro-organisms, and emended descriptions of the genera Ktedonobacter and Dictyobacter.</title>
        <authorList>
            <person name="Wang C."/>
            <person name="Zheng Y."/>
            <person name="Sakai Y."/>
            <person name="Toyoda A."/>
            <person name="Minakuchi Y."/>
            <person name="Abe K."/>
            <person name="Yokota A."/>
            <person name="Yabe S."/>
        </authorList>
    </citation>
    <scope>NUCLEOTIDE SEQUENCE</scope>
    <source>
        <strain evidence="2">Uno16</strain>
    </source>
</reference>
<organism evidence="2 3">
    <name type="scientific">Dictyobacter alpinus</name>
    <dbReference type="NCBI Taxonomy" id="2014873"/>
    <lineage>
        <taxon>Bacteria</taxon>
        <taxon>Bacillati</taxon>
        <taxon>Chloroflexota</taxon>
        <taxon>Ktedonobacteria</taxon>
        <taxon>Ktedonobacterales</taxon>
        <taxon>Dictyobacteraceae</taxon>
        <taxon>Dictyobacter</taxon>
    </lineage>
</organism>
<evidence type="ECO:0000313" key="3">
    <source>
        <dbReference type="Proteomes" id="UP000287171"/>
    </source>
</evidence>
<dbReference type="InterPro" id="IPR036648">
    <property type="entry name" value="CN_Hdrase_a/SCN_Hdrase_g_sf"/>
</dbReference>
<dbReference type="Proteomes" id="UP000287171">
    <property type="component" value="Unassembled WGS sequence"/>
</dbReference>
<dbReference type="AlphaFoldDB" id="A0A402BDL3"/>
<dbReference type="NCBIfam" id="NF038399">
    <property type="entry name" value="NH_RiPP_Os17"/>
    <property type="match status" value="1"/>
</dbReference>
<name>A0A402BDL3_9CHLR</name>
<evidence type="ECO:0000313" key="1">
    <source>
        <dbReference type="EMBL" id="GCE29294.1"/>
    </source>
</evidence>
<proteinExistence type="predicted"/>